<proteinExistence type="predicted"/>
<feature type="domain" description="PAS" evidence="5">
    <location>
        <begin position="249"/>
        <end position="311"/>
    </location>
</feature>
<dbReference type="PROSITE" id="PS50113">
    <property type="entry name" value="PAC"/>
    <property type="match status" value="1"/>
</dbReference>
<dbReference type="CDD" id="cd00130">
    <property type="entry name" value="PAS"/>
    <property type="match status" value="1"/>
</dbReference>
<evidence type="ECO:0000256" key="3">
    <source>
        <dbReference type="ARBA" id="ARBA00022991"/>
    </source>
</evidence>
<comment type="caution">
    <text evidence="7">The sequence shown here is derived from an EMBL/GenBank/DDBJ whole genome shotgun (WGS) entry which is preliminary data.</text>
</comment>
<feature type="transmembrane region" description="Helical" evidence="4">
    <location>
        <begin position="32"/>
        <end position="52"/>
    </location>
</feature>
<dbReference type="PANTHER" id="PTHR47429">
    <property type="entry name" value="PROTEIN TWIN LOV 1"/>
    <property type="match status" value="1"/>
</dbReference>
<keyword evidence="4" id="KW-0812">Transmembrane</keyword>
<reference evidence="7" key="1">
    <citation type="submission" date="2020-10" db="EMBL/GenBank/DDBJ databases">
        <authorList>
            <person name="Castelo-Branco R."/>
            <person name="Eusebio N."/>
            <person name="Adriana R."/>
            <person name="Vieira A."/>
            <person name="Brugerolle De Fraissinette N."/>
            <person name="Rezende De Castro R."/>
            <person name="Schneider M.P."/>
            <person name="Vasconcelos V."/>
            <person name="Leao P.N."/>
        </authorList>
    </citation>
    <scope>NUCLEOTIDE SEQUENCE</scope>
    <source>
        <strain evidence="7">LEGE 11467</strain>
    </source>
</reference>
<dbReference type="RefSeq" id="WP_264322714.1">
    <property type="nucleotide sequence ID" value="NZ_JADEXN010000381.1"/>
</dbReference>
<organism evidence="7 8">
    <name type="scientific">Zarconia navalis LEGE 11467</name>
    <dbReference type="NCBI Taxonomy" id="1828826"/>
    <lineage>
        <taxon>Bacteria</taxon>
        <taxon>Bacillati</taxon>
        <taxon>Cyanobacteriota</taxon>
        <taxon>Cyanophyceae</taxon>
        <taxon>Oscillatoriophycideae</taxon>
        <taxon>Oscillatoriales</taxon>
        <taxon>Oscillatoriales incertae sedis</taxon>
        <taxon>Zarconia</taxon>
        <taxon>Zarconia navalis</taxon>
    </lineage>
</organism>
<name>A0A928W221_9CYAN</name>
<feature type="domain" description="PAC" evidence="6">
    <location>
        <begin position="200"/>
        <end position="252"/>
    </location>
</feature>
<sequence>MLDLLKLSIAPDRYVPNSHCYLLQIPLMGLHAIGDVTIALSFFSISIALAYFSRQREFSLRSPFALFSALTFGFGLGHLLEIWMLWHPVDWLLSIKQGITALMSVYAAWKLRDVLSQLLSINTELHHSKVRWQIITDTLPICIAYVDRHLQYQFVNRNYETWFDRGLDTIEKQFVGDILGPETYAILSPQFERVLSGHSVRYEAQIPNPNGRHRDVESILVPDFDTNQQVCGFYAFISDISERKAAVAELRLFQRTIEVASNGITIADARQPDFPLIYINSGFEAMTGYPAREILGRNCRFLQRSNTEQPE</sequence>
<dbReference type="Pfam" id="PF13426">
    <property type="entry name" value="PAS_9"/>
    <property type="match status" value="1"/>
</dbReference>
<feature type="transmembrane region" description="Helical" evidence="4">
    <location>
        <begin position="64"/>
        <end position="85"/>
    </location>
</feature>
<dbReference type="Proteomes" id="UP000621799">
    <property type="component" value="Unassembled WGS sequence"/>
</dbReference>
<dbReference type="PANTHER" id="PTHR47429:SF2">
    <property type="entry name" value="PROTEIN TWIN LOV 1"/>
    <property type="match status" value="1"/>
</dbReference>
<dbReference type="SUPFAM" id="SSF55785">
    <property type="entry name" value="PYP-like sensor domain (PAS domain)"/>
    <property type="match status" value="2"/>
</dbReference>
<dbReference type="InterPro" id="IPR058544">
    <property type="entry name" value="ETR1_N"/>
</dbReference>
<dbReference type="AlphaFoldDB" id="A0A928W221"/>
<evidence type="ECO:0000259" key="6">
    <source>
        <dbReference type="PROSITE" id="PS50113"/>
    </source>
</evidence>
<keyword evidence="1" id="KW-0285">Flavoprotein</keyword>
<keyword evidence="3" id="KW-0157">Chromophore</keyword>
<dbReference type="Pfam" id="PF08448">
    <property type="entry name" value="PAS_4"/>
    <property type="match status" value="1"/>
</dbReference>
<dbReference type="EMBL" id="JADEXN010000381">
    <property type="protein sequence ID" value="MBE9042556.1"/>
    <property type="molecule type" value="Genomic_DNA"/>
</dbReference>
<evidence type="ECO:0000259" key="5">
    <source>
        <dbReference type="PROSITE" id="PS50112"/>
    </source>
</evidence>
<dbReference type="NCBIfam" id="TIGR00229">
    <property type="entry name" value="sensory_box"/>
    <property type="match status" value="1"/>
</dbReference>
<dbReference type="InterPro" id="IPR035965">
    <property type="entry name" value="PAS-like_dom_sf"/>
</dbReference>
<dbReference type="Gene3D" id="3.30.450.20">
    <property type="entry name" value="PAS domain"/>
    <property type="match status" value="2"/>
</dbReference>
<keyword evidence="8" id="KW-1185">Reference proteome</keyword>
<evidence type="ECO:0000256" key="4">
    <source>
        <dbReference type="SAM" id="Phobius"/>
    </source>
</evidence>
<evidence type="ECO:0000256" key="1">
    <source>
        <dbReference type="ARBA" id="ARBA00022630"/>
    </source>
</evidence>
<dbReference type="PROSITE" id="PS50112">
    <property type="entry name" value="PAS"/>
    <property type="match status" value="1"/>
</dbReference>
<evidence type="ECO:0000313" key="8">
    <source>
        <dbReference type="Proteomes" id="UP000621799"/>
    </source>
</evidence>
<evidence type="ECO:0000313" key="7">
    <source>
        <dbReference type="EMBL" id="MBE9042556.1"/>
    </source>
</evidence>
<keyword evidence="4" id="KW-1133">Transmembrane helix</keyword>
<keyword evidence="4" id="KW-0472">Membrane</keyword>
<feature type="non-terminal residue" evidence="7">
    <location>
        <position position="311"/>
    </location>
</feature>
<dbReference type="InterPro" id="IPR000700">
    <property type="entry name" value="PAS-assoc_C"/>
</dbReference>
<dbReference type="InterPro" id="IPR013656">
    <property type="entry name" value="PAS_4"/>
</dbReference>
<evidence type="ECO:0000256" key="2">
    <source>
        <dbReference type="ARBA" id="ARBA00022643"/>
    </source>
</evidence>
<gene>
    <name evidence="7" type="ORF">IQ235_17440</name>
</gene>
<accession>A0A928W221</accession>
<protein>
    <submittedName>
        <fullName evidence="7">PAS domain-containing protein</fullName>
    </submittedName>
</protein>
<keyword evidence="2" id="KW-0288">FMN</keyword>
<dbReference type="InterPro" id="IPR000014">
    <property type="entry name" value="PAS"/>
</dbReference>
<dbReference type="Pfam" id="PF25487">
    <property type="entry name" value="ETR1_N"/>
    <property type="match status" value="1"/>
</dbReference>